<dbReference type="PATRIC" id="fig|1429043.3.peg.4832"/>
<organism evidence="3 4">
    <name type="scientific">Dethiosulfatarculus sandiegensis</name>
    <dbReference type="NCBI Taxonomy" id="1429043"/>
    <lineage>
        <taxon>Bacteria</taxon>
        <taxon>Pseudomonadati</taxon>
        <taxon>Thermodesulfobacteriota</taxon>
        <taxon>Desulfarculia</taxon>
        <taxon>Desulfarculales</taxon>
        <taxon>Desulfarculaceae</taxon>
        <taxon>Dethiosulfatarculus</taxon>
    </lineage>
</organism>
<keyword evidence="1 3" id="KW-0378">Hydrolase</keyword>
<evidence type="ECO:0000259" key="2">
    <source>
        <dbReference type="Pfam" id="PF00857"/>
    </source>
</evidence>
<dbReference type="InterPro" id="IPR036380">
    <property type="entry name" value="Isochorismatase-like_sf"/>
</dbReference>
<reference evidence="3 4" key="1">
    <citation type="submission" date="2013-11" db="EMBL/GenBank/DDBJ databases">
        <title>Metagenomic analysis of a methanogenic consortium involved in long chain n-alkane degradation.</title>
        <authorList>
            <person name="Davidova I.A."/>
            <person name="Callaghan A.V."/>
            <person name="Wawrik B."/>
            <person name="Pruitt S."/>
            <person name="Marks C."/>
            <person name="Duncan K.E."/>
            <person name="Suflita J.M."/>
        </authorList>
    </citation>
    <scope>NUCLEOTIDE SEQUENCE [LARGE SCALE GENOMIC DNA]</scope>
    <source>
        <strain evidence="3 4">SPR</strain>
    </source>
</reference>
<dbReference type="GO" id="GO:0016787">
    <property type="term" value="F:hydrolase activity"/>
    <property type="evidence" value="ECO:0007669"/>
    <property type="project" value="UniProtKB-KW"/>
</dbReference>
<evidence type="ECO:0000256" key="1">
    <source>
        <dbReference type="ARBA" id="ARBA00022801"/>
    </source>
</evidence>
<dbReference type="PANTHER" id="PTHR43540">
    <property type="entry name" value="PEROXYUREIDOACRYLATE/UREIDOACRYLATE AMIDOHYDROLASE-RELATED"/>
    <property type="match status" value="1"/>
</dbReference>
<dbReference type="Proteomes" id="UP000032233">
    <property type="component" value="Unassembled WGS sequence"/>
</dbReference>
<sequence length="114" mass="12669">MHPEMHLDPELDFVAEKNRYSAFAPGSSRLETLLSGLNRKQLIFGGAATNVCVESTARDAMQRGYQVIVLSDATTAFDNVLHEVSLLNIRLFFGDVRSVKDITREIGGFESFFA</sequence>
<dbReference type="PANTHER" id="PTHR43540:SF6">
    <property type="entry name" value="ISOCHORISMATASE-LIKE DOMAIN-CONTAINING PROTEIN"/>
    <property type="match status" value="1"/>
</dbReference>
<feature type="domain" description="Isochorismatase-like" evidence="2">
    <location>
        <begin position="2"/>
        <end position="100"/>
    </location>
</feature>
<accession>A0A0D2GA28</accession>
<evidence type="ECO:0000313" key="4">
    <source>
        <dbReference type="Proteomes" id="UP000032233"/>
    </source>
</evidence>
<dbReference type="InParanoid" id="A0A0D2GA28"/>
<dbReference type="Pfam" id="PF00857">
    <property type="entry name" value="Isochorismatase"/>
    <property type="match status" value="1"/>
</dbReference>
<gene>
    <name evidence="3" type="ORF">X474_22840</name>
</gene>
<keyword evidence="4" id="KW-1185">Reference proteome</keyword>
<dbReference type="CDD" id="cd00431">
    <property type="entry name" value="cysteine_hydrolases"/>
    <property type="match status" value="1"/>
</dbReference>
<dbReference type="SUPFAM" id="SSF52499">
    <property type="entry name" value="Isochorismatase-like hydrolases"/>
    <property type="match status" value="1"/>
</dbReference>
<dbReference type="AlphaFoldDB" id="A0A0D2GA28"/>
<proteinExistence type="predicted"/>
<dbReference type="InterPro" id="IPR050272">
    <property type="entry name" value="Isochorismatase-like_hydrls"/>
</dbReference>
<dbReference type="STRING" id="1429043.X474_22840"/>
<comment type="caution">
    <text evidence="3">The sequence shown here is derived from an EMBL/GenBank/DDBJ whole genome shotgun (WGS) entry which is preliminary data.</text>
</comment>
<dbReference type="Gene3D" id="3.40.50.850">
    <property type="entry name" value="Isochorismatase-like"/>
    <property type="match status" value="1"/>
</dbReference>
<evidence type="ECO:0000313" key="3">
    <source>
        <dbReference type="EMBL" id="KIX11727.1"/>
    </source>
</evidence>
<dbReference type="EMBL" id="AZAC01000045">
    <property type="protein sequence ID" value="KIX11727.1"/>
    <property type="molecule type" value="Genomic_DNA"/>
</dbReference>
<name>A0A0D2GA28_9BACT</name>
<dbReference type="InterPro" id="IPR000868">
    <property type="entry name" value="Isochorismatase-like_dom"/>
</dbReference>
<protein>
    <submittedName>
        <fullName evidence="3">Hydrolase</fullName>
    </submittedName>
</protein>